<dbReference type="Pfam" id="PF02626">
    <property type="entry name" value="CT_A_B"/>
    <property type="match status" value="1"/>
</dbReference>
<keyword evidence="1" id="KW-0547">Nucleotide-binding</keyword>
<evidence type="ECO:0000313" key="5">
    <source>
        <dbReference type="EMBL" id="KZL43260.1"/>
    </source>
</evidence>
<feature type="domain" description="Carboxyltransferase" evidence="4">
    <location>
        <begin position="24"/>
        <end position="306"/>
    </location>
</feature>
<evidence type="ECO:0000256" key="1">
    <source>
        <dbReference type="ARBA" id="ARBA00022741"/>
    </source>
</evidence>
<comment type="caution">
    <text evidence="5">The sequence shown here is derived from an EMBL/GenBank/DDBJ whole genome shotgun (WGS) entry which is preliminary data.</text>
</comment>
<dbReference type="NCBIfam" id="TIGR00724">
    <property type="entry name" value="urea_amlyse_rel"/>
    <property type="match status" value="1"/>
</dbReference>
<dbReference type="AlphaFoldDB" id="A0A166HVS3"/>
<evidence type="ECO:0000256" key="2">
    <source>
        <dbReference type="ARBA" id="ARBA00022801"/>
    </source>
</evidence>
<dbReference type="PANTHER" id="PTHR43309">
    <property type="entry name" value="5-OXOPROLINASE SUBUNIT C"/>
    <property type="match status" value="1"/>
</dbReference>
<organism evidence="5 6">
    <name type="scientific">Secundilactobacillus collinoides</name>
    <name type="common">Lactobacillus collinoides</name>
    <dbReference type="NCBI Taxonomy" id="33960"/>
    <lineage>
        <taxon>Bacteria</taxon>
        <taxon>Bacillati</taxon>
        <taxon>Bacillota</taxon>
        <taxon>Bacilli</taxon>
        <taxon>Lactobacillales</taxon>
        <taxon>Lactobacillaceae</taxon>
        <taxon>Secundilactobacillus</taxon>
    </lineage>
</organism>
<keyword evidence="2" id="KW-0378">Hydrolase</keyword>
<proteinExistence type="predicted"/>
<dbReference type="OrthoDB" id="9782422at2"/>
<dbReference type="InterPro" id="IPR003778">
    <property type="entry name" value="CT_A_B"/>
</dbReference>
<dbReference type="InterPro" id="IPR029000">
    <property type="entry name" value="Cyclophilin-like_dom_sf"/>
</dbReference>
<dbReference type="Gene3D" id="2.40.100.10">
    <property type="entry name" value="Cyclophilin-like"/>
    <property type="match status" value="1"/>
</dbReference>
<evidence type="ECO:0000259" key="4">
    <source>
        <dbReference type="SMART" id="SM00797"/>
    </source>
</evidence>
<gene>
    <name evidence="5" type="ORF">TY91_00580</name>
</gene>
<dbReference type="RefSeq" id="WP_054762652.1">
    <property type="nucleotide sequence ID" value="NZ_JYDC01000007.1"/>
</dbReference>
<dbReference type="Proteomes" id="UP000076480">
    <property type="component" value="Unassembled WGS sequence"/>
</dbReference>
<accession>A0A166HVS3</accession>
<keyword evidence="3" id="KW-0067">ATP-binding</keyword>
<keyword evidence="6" id="KW-1185">Reference proteome</keyword>
<dbReference type="EMBL" id="JYDC01000007">
    <property type="protein sequence ID" value="KZL43260.1"/>
    <property type="molecule type" value="Genomic_DNA"/>
</dbReference>
<dbReference type="GO" id="GO:0005524">
    <property type="term" value="F:ATP binding"/>
    <property type="evidence" value="ECO:0007669"/>
    <property type="project" value="UniProtKB-KW"/>
</dbReference>
<dbReference type="PANTHER" id="PTHR43309:SF5">
    <property type="entry name" value="5-OXOPROLINASE SUBUNIT C"/>
    <property type="match status" value="1"/>
</dbReference>
<dbReference type="InterPro" id="IPR052708">
    <property type="entry name" value="PxpC"/>
</dbReference>
<dbReference type="SMART" id="SM00797">
    <property type="entry name" value="AHS2"/>
    <property type="match status" value="1"/>
</dbReference>
<protein>
    <recommendedName>
        <fullName evidence="4">Carboxyltransferase domain-containing protein</fullName>
    </recommendedName>
</protein>
<dbReference type="SUPFAM" id="SSF50891">
    <property type="entry name" value="Cyclophilin-like"/>
    <property type="match status" value="1"/>
</dbReference>
<dbReference type="GO" id="GO:0016787">
    <property type="term" value="F:hydrolase activity"/>
    <property type="evidence" value="ECO:0007669"/>
    <property type="project" value="UniProtKB-KW"/>
</dbReference>
<dbReference type="PATRIC" id="fig|33960.6.peg.3101"/>
<reference evidence="5 6" key="1">
    <citation type="submission" date="2015-02" db="EMBL/GenBank/DDBJ databases">
        <title>Draft genome sequence of Lactobacillus collinoides CUPV2371 isolated from a natural cider, the first genome sequence of a strain of this species.</title>
        <authorList>
            <person name="Puertas A.I."/>
            <person name="Spano G."/>
            <person name="Capozzi V."/>
            <person name="Lamontanara A."/>
            <person name="Orru L."/>
            <person name="Duenas M.T."/>
        </authorList>
    </citation>
    <scope>NUCLEOTIDE SEQUENCE [LARGE SCALE GENOMIC DNA]</scope>
    <source>
        <strain evidence="5 6">237</strain>
    </source>
</reference>
<name>A0A166HVS3_SECCO</name>
<evidence type="ECO:0000313" key="6">
    <source>
        <dbReference type="Proteomes" id="UP000076480"/>
    </source>
</evidence>
<evidence type="ECO:0000256" key="3">
    <source>
        <dbReference type="ARBA" id="ARBA00022840"/>
    </source>
</evidence>
<sequence length="333" mass="35565">MGIRVTQPGLLTTVQDLGRTKGLAQGFSPSGVMDQWSAIQGNLLVNNVENEAVLEYSILGPTVTFSTPAVIAVTGGVVNAKLNGTQIHENQAIEVNSEDVLEIGPLTQGRYGYLAVSGGLQVDSILASKATSLRYGLGGFKGRALKTGDFLATVEPKPVIAEPEKRKIAVSSHDTDQTVLIRVTEGPQFAQFEAETITAFTNQQFKISKNADRMGLRLEGQPLSVANVPEMLSEATVAGGIQVPKNGQPIVLMADRQTTGGYPVIGVVASVDLPTIAQLVPGQVVRFKMISLTQSQQALADQKGQLKQIKQTFDALNPKVSRKTATKISRLFR</sequence>